<evidence type="ECO:0000313" key="2">
    <source>
        <dbReference type="EMBL" id="GFY65959.1"/>
    </source>
</evidence>
<dbReference type="AlphaFoldDB" id="A0A8X7CC37"/>
<reference evidence="2" key="1">
    <citation type="submission" date="2020-08" db="EMBL/GenBank/DDBJ databases">
        <title>Multicomponent nature underlies the extraordinary mechanical properties of spider dragline silk.</title>
        <authorList>
            <person name="Kono N."/>
            <person name="Nakamura H."/>
            <person name="Mori M."/>
            <person name="Yoshida Y."/>
            <person name="Ohtoshi R."/>
            <person name="Malay A.D."/>
            <person name="Moran D.A.P."/>
            <person name="Tomita M."/>
            <person name="Numata K."/>
            <person name="Arakawa K."/>
        </authorList>
    </citation>
    <scope>NUCLEOTIDE SEQUENCE</scope>
</reference>
<keyword evidence="3" id="KW-1185">Reference proteome</keyword>
<dbReference type="OrthoDB" id="6436070at2759"/>
<organism evidence="2 3">
    <name type="scientific">Trichonephila inaurata madagascariensis</name>
    <dbReference type="NCBI Taxonomy" id="2747483"/>
    <lineage>
        <taxon>Eukaryota</taxon>
        <taxon>Metazoa</taxon>
        <taxon>Ecdysozoa</taxon>
        <taxon>Arthropoda</taxon>
        <taxon>Chelicerata</taxon>
        <taxon>Arachnida</taxon>
        <taxon>Araneae</taxon>
        <taxon>Araneomorphae</taxon>
        <taxon>Entelegynae</taxon>
        <taxon>Araneoidea</taxon>
        <taxon>Nephilidae</taxon>
        <taxon>Trichonephila</taxon>
        <taxon>Trichonephila inaurata</taxon>
    </lineage>
</organism>
<gene>
    <name evidence="2" type="ORF">TNIN_378361</name>
</gene>
<proteinExistence type="predicted"/>
<comment type="caution">
    <text evidence="2">The sequence shown here is derived from an EMBL/GenBank/DDBJ whole genome shotgun (WGS) entry which is preliminary data.</text>
</comment>
<evidence type="ECO:0000256" key="1">
    <source>
        <dbReference type="SAM" id="MobiDB-lite"/>
    </source>
</evidence>
<sequence>MTRCSTIDYCYPLDRFEITNLTYNPKFESLEMFSSIGGYMGMWLGVSLRPYTTSSGLHSSSSCTDGEEEAESSLAKKSIPII</sequence>
<dbReference type="Proteomes" id="UP000886998">
    <property type="component" value="Unassembled WGS sequence"/>
</dbReference>
<protein>
    <submittedName>
        <fullName evidence="2">Uncharacterized protein</fullName>
    </submittedName>
</protein>
<accession>A0A8X7CC37</accession>
<dbReference type="EMBL" id="BMAV01015778">
    <property type="protein sequence ID" value="GFY65959.1"/>
    <property type="molecule type" value="Genomic_DNA"/>
</dbReference>
<name>A0A8X7CC37_9ARAC</name>
<feature type="region of interest" description="Disordered" evidence="1">
    <location>
        <begin position="54"/>
        <end position="82"/>
    </location>
</feature>
<feature type="compositionally biased region" description="Low complexity" evidence="1">
    <location>
        <begin position="72"/>
        <end position="82"/>
    </location>
</feature>
<evidence type="ECO:0000313" key="3">
    <source>
        <dbReference type="Proteomes" id="UP000886998"/>
    </source>
</evidence>
<dbReference type="Gene3D" id="1.10.287.770">
    <property type="entry name" value="YojJ-like"/>
    <property type="match status" value="1"/>
</dbReference>